<dbReference type="OrthoDB" id="10263155at2759"/>
<gene>
    <name evidence="3" type="ORF">IV203_026499</name>
</gene>
<name>A0A9K3LIQ7_9STRA</name>
<dbReference type="GO" id="GO:0016874">
    <property type="term" value="F:ligase activity"/>
    <property type="evidence" value="ECO:0007669"/>
    <property type="project" value="UniProtKB-KW"/>
</dbReference>
<keyword evidence="4" id="KW-1185">Reference proteome</keyword>
<dbReference type="AlphaFoldDB" id="A0A9K3LIQ7"/>
<feature type="chain" id="PRO_5039897557" evidence="2">
    <location>
        <begin position="32"/>
        <end position="555"/>
    </location>
</feature>
<evidence type="ECO:0000256" key="2">
    <source>
        <dbReference type="SAM" id="SignalP"/>
    </source>
</evidence>
<evidence type="ECO:0000313" key="4">
    <source>
        <dbReference type="Proteomes" id="UP000693970"/>
    </source>
</evidence>
<sequence>MPLLPPPRQKGNRKSLVLLNLLFILLNFSQQRFLIVESLIPQSVAYLGTYPQLYRHNQLPPSYSTHKRQRHPDGIPQVRLTRTLLHASRRDQTDFATSLAIVPNVEDWDRLQRARHFARDPIFQQWPPAVRLFHPFLKDSSAAFDVAQVVEDLELEPFEVTFDTWVILPNVEMQMELQTVQANPEVMGIEETAAQAQNRRELEESRQLIEEESYKSTMKNRSKKNPYQTDDHDNDTIGETKRGRYKKHRSSPIEMMEEQQKIMDDDGGPCLLCLEPNEESKQKIMELRQALQEGLDLDPYSSPSSLYSWKYVKHVDMGYRPLIPISKFDSFQAALDVARRLKGLWGEPLTFEVKDLHMLSCRGEDENMGIKWDANSGGLGQSHPSTLVSAEHVWGCNAKIMLLGEEVKQDLEANKKMVDRLVEEGEPGGMDISFDYTILDDEDESISGIEKWLDDDDDFDEGTQVIIGRTHFFTGDQRNYKGMPATSTVDTKDRLLGGVNRISGAARRRGGMSRQGPGWQDGEYGRRKWDYLSWGMQEGTSKTNFASLPEEDGND</sequence>
<protein>
    <submittedName>
        <fullName evidence="3">2'-5' RNA ligase superfamily protein</fullName>
    </submittedName>
</protein>
<evidence type="ECO:0000256" key="1">
    <source>
        <dbReference type="SAM" id="MobiDB-lite"/>
    </source>
</evidence>
<keyword evidence="2" id="KW-0732">Signal</keyword>
<feature type="signal peptide" evidence="2">
    <location>
        <begin position="1"/>
        <end position="31"/>
    </location>
</feature>
<feature type="compositionally biased region" description="Basic and acidic residues" evidence="1">
    <location>
        <begin position="198"/>
        <end position="214"/>
    </location>
</feature>
<reference evidence="3" key="2">
    <citation type="submission" date="2021-04" db="EMBL/GenBank/DDBJ databases">
        <authorList>
            <person name="Podell S."/>
        </authorList>
    </citation>
    <scope>NUCLEOTIDE SEQUENCE</scope>
    <source>
        <strain evidence="3">Hildebrandi</strain>
    </source>
</reference>
<evidence type="ECO:0000313" key="3">
    <source>
        <dbReference type="EMBL" id="KAG7363139.1"/>
    </source>
</evidence>
<dbReference type="EMBL" id="JAGRRH010000010">
    <property type="protein sequence ID" value="KAG7363139.1"/>
    <property type="molecule type" value="Genomic_DNA"/>
</dbReference>
<reference evidence="3" key="1">
    <citation type="journal article" date="2021" name="Sci. Rep.">
        <title>Diploid genomic architecture of Nitzschia inconspicua, an elite biomass production diatom.</title>
        <authorList>
            <person name="Oliver A."/>
            <person name="Podell S."/>
            <person name="Pinowska A."/>
            <person name="Traller J.C."/>
            <person name="Smith S.R."/>
            <person name="McClure R."/>
            <person name="Beliaev A."/>
            <person name="Bohutskyi P."/>
            <person name="Hill E.A."/>
            <person name="Rabines A."/>
            <person name="Zheng H."/>
            <person name="Allen L.Z."/>
            <person name="Kuo A."/>
            <person name="Grigoriev I.V."/>
            <person name="Allen A.E."/>
            <person name="Hazlebeck D."/>
            <person name="Allen E.E."/>
        </authorList>
    </citation>
    <scope>NUCLEOTIDE SEQUENCE</scope>
    <source>
        <strain evidence="3">Hildebrandi</strain>
    </source>
</reference>
<keyword evidence="3" id="KW-0436">Ligase</keyword>
<proteinExistence type="predicted"/>
<comment type="caution">
    <text evidence="3">The sequence shown here is derived from an EMBL/GenBank/DDBJ whole genome shotgun (WGS) entry which is preliminary data.</text>
</comment>
<accession>A0A9K3LIQ7</accession>
<feature type="region of interest" description="Disordered" evidence="1">
    <location>
        <begin position="195"/>
        <end position="253"/>
    </location>
</feature>
<dbReference type="Proteomes" id="UP000693970">
    <property type="component" value="Unassembled WGS sequence"/>
</dbReference>
<organism evidence="3 4">
    <name type="scientific">Nitzschia inconspicua</name>
    <dbReference type="NCBI Taxonomy" id="303405"/>
    <lineage>
        <taxon>Eukaryota</taxon>
        <taxon>Sar</taxon>
        <taxon>Stramenopiles</taxon>
        <taxon>Ochrophyta</taxon>
        <taxon>Bacillariophyta</taxon>
        <taxon>Bacillariophyceae</taxon>
        <taxon>Bacillariophycidae</taxon>
        <taxon>Bacillariales</taxon>
        <taxon>Bacillariaceae</taxon>
        <taxon>Nitzschia</taxon>
    </lineage>
</organism>
<dbReference type="PANTHER" id="PTHR37474:SF1">
    <property type="entry name" value="2'-5' RNA LIGASE FAMILY PROTEIN"/>
    <property type="match status" value="1"/>
</dbReference>
<feature type="compositionally biased region" description="Basic and acidic residues" evidence="1">
    <location>
        <begin position="229"/>
        <end position="242"/>
    </location>
</feature>
<dbReference type="PANTHER" id="PTHR37474">
    <property type="entry name" value="RNA LIGASE/CYCLIC NUCLEOTIDE PHOSPHODIESTERASE"/>
    <property type="match status" value="1"/>
</dbReference>